<organism evidence="2">
    <name type="scientific">uncultured Gemmatimonadota bacterium</name>
    <dbReference type="NCBI Taxonomy" id="203437"/>
    <lineage>
        <taxon>Bacteria</taxon>
        <taxon>Pseudomonadati</taxon>
        <taxon>Gemmatimonadota</taxon>
        <taxon>environmental samples</taxon>
    </lineage>
</organism>
<evidence type="ECO:0000256" key="1">
    <source>
        <dbReference type="SAM" id="MobiDB-lite"/>
    </source>
</evidence>
<evidence type="ECO:0000313" key="2">
    <source>
        <dbReference type="EMBL" id="CAA9308983.1"/>
    </source>
</evidence>
<dbReference type="InterPro" id="IPR016187">
    <property type="entry name" value="CTDL_fold"/>
</dbReference>
<name>A0A6J4KMA8_9BACT</name>
<feature type="region of interest" description="Disordered" evidence="1">
    <location>
        <begin position="161"/>
        <end position="191"/>
    </location>
</feature>
<gene>
    <name evidence="2" type="ORF">AVDCRST_MAG89-988</name>
</gene>
<protein>
    <recommendedName>
        <fullName evidence="3">Lectin</fullName>
    </recommendedName>
</protein>
<sequence length="214" mass="21762">MKKLSILWIAVLGACATPGMGGGGTGMSFFITSQGPGSGANLGGLAGADEHCRRLAEAVASRGRTWRAYLSASAAGGQPAVNARDRIGGGPWYNARGTRVAANVAELHGEATGLGKQTSLNERGEVVAGRGDTPNRHDILTGSQADGTAFAGTEDRTCANWTSGGEGSAQVGHHDRTGGGQAPTSWNSAHASRGCSQENLRSTGGDALFYCFAL</sequence>
<dbReference type="EMBL" id="CADCTV010000217">
    <property type="protein sequence ID" value="CAA9308983.1"/>
    <property type="molecule type" value="Genomic_DNA"/>
</dbReference>
<evidence type="ECO:0008006" key="3">
    <source>
        <dbReference type="Google" id="ProtNLM"/>
    </source>
</evidence>
<dbReference type="AlphaFoldDB" id="A0A6J4KMA8"/>
<dbReference type="SUPFAM" id="SSF56436">
    <property type="entry name" value="C-type lectin-like"/>
    <property type="match status" value="1"/>
</dbReference>
<dbReference type="PROSITE" id="PS51257">
    <property type="entry name" value="PROKAR_LIPOPROTEIN"/>
    <property type="match status" value="1"/>
</dbReference>
<dbReference type="InterPro" id="IPR016186">
    <property type="entry name" value="C-type_lectin-like/link_sf"/>
</dbReference>
<feature type="compositionally biased region" description="Polar residues" evidence="1">
    <location>
        <begin position="182"/>
        <end position="191"/>
    </location>
</feature>
<proteinExistence type="predicted"/>
<reference evidence="2" key="1">
    <citation type="submission" date="2020-02" db="EMBL/GenBank/DDBJ databases">
        <authorList>
            <person name="Meier V. D."/>
        </authorList>
    </citation>
    <scope>NUCLEOTIDE SEQUENCE</scope>
    <source>
        <strain evidence="2">AVDCRST_MAG89</strain>
    </source>
</reference>
<dbReference type="Gene3D" id="3.10.100.10">
    <property type="entry name" value="Mannose-Binding Protein A, subunit A"/>
    <property type="match status" value="1"/>
</dbReference>
<accession>A0A6J4KMA8</accession>